<name>A0A654F913_ARATH</name>
<dbReference type="InterPro" id="IPR006527">
    <property type="entry name" value="F-box-assoc_dom_typ1"/>
</dbReference>
<reference evidence="2 3" key="1">
    <citation type="submission" date="2019-11" db="EMBL/GenBank/DDBJ databases">
        <authorList>
            <person name="Jiao W.-B."/>
            <person name="Schneeberger K."/>
        </authorList>
    </citation>
    <scope>NUCLEOTIDE SEQUENCE [LARGE SCALE GENOMIC DNA]</scope>
    <source>
        <strain evidence="3">cv. An-1</strain>
    </source>
</reference>
<protein>
    <recommendedName>
        <fullName evidence="1">F-box associated beta-propeller type 1 domain-containing protein</fullName>
    </recommendedName>
</protein>
<evidence type="ECO:0000313" key="3">
    <source>
        <dbReference type="Proteomes" id="UP000426265"/>
    </source>
</evidence>
<feature type="domain" description="F-box associated beta-propeller type 1" evidence="1">
    <location>
        <begin position="9"/>
        <end position="210"/>
    </location>
</feature>
<dbReference type="EMBL" id="CACRSJ010000106">
    <property type="protein sequence ID" value="VYS58019.1"/>
    <property type="molecule type" value="Genomic_DNA"/>
</dbReference>
<sequence length="210" mass="24237">MDLVGKKKERVISDFNSDSSWRVLDVTREDREIDWYRRGVSVKGNTYWFAEPQRGIPNQGDSSFLISFDFTRETFGPRLPLPFEWCPADVVSLSDVRDEQLAVLFQLEHTLEMEIWVTTKIEPNMLSWGSKVFLSVDMTPLTGNDFMFSFMATSFFIDEEKKIAVVFNQSKDRKHNTAFIIGQDGSLKEVDLGEVRNRDLKPLVCSYVPS</sequence>
<proteinExistence type="predicted"/>
<evidence type="ECO:0000259" key="1">
    <source>
        <dbReference type="Pfam" id="PF07734"/>
    </source>
</evidence>
<dbReference type="Proteomes" id="UP000426265">
    <property type="component" value="Unassembled WGS sequence"/>
</dbReference>
<dbReference type="InterPro" id="IPR017451">
    <property type="entry name" value="F-box-assoc_interact_dom"/>
</dbReference>
<dbReference type="ExpressionAtlas" id="A0A654F913">
    <property type="expression patterns" value="baseline and differential"/>
</dbReference>
<dbReference type="Pfam" id="PF07734">
    <property type="entry name" value="FBA_1"/>
    <property type="match status" value="1"/>
</dbReference>
<accession>A0A654F913</accession>
<dbReference type="AlphaFoldDB" id="A0A654F913"/>
<gene>
    <name evidence="2" type="ORF">AN1_LOCUS13466</name>
</gene>
<dbReference type="NCBIfam" id="TIGR01640">
    <property type="entry name" value="F_box_assoc_1"/>
    <property type="match status" value="1"/>
</dbReference>
<evidence type="ECO:0000313" key="2">
    <source>
        <dbReference type="EMBL" id="VYS58019.1"/>
    </source>
</evidence>
<organism evidence="2 3">
    <name type="scientific">Arabidopsis thaliana</name>
    <name type="common">Mouse-ear cress</name>
    <dbReference type="NCBI Taxonomy" id="3702"/>
    <lineage>
        <taxon>Eukaryota</taxon>
        <taxon>Viridiplantae</taxon>
        <taxon>Streptophyta</taxon>
        <taxon>Embryophyta</taxon>
        <taxon>Tracheophyta</taxon>
        <taxon>Spermatophyta</taxon>
        <taxon>Magnoliopsida</taxon>
        <taxon>eudicotyledons</taxon>
        <taxon>Gunneridae</taxon>
        <taxon>Pentapetalae</taxon>
        <taxon>rosids</taxon>
        <taxon>malvids</taxon>
        <taxon>Brassicales</taxon>
        <taxon>Brassicaceae</taxon>
        <taxon>Camelineae</taxon>
        <taxon>Arabidopsis</taxon>
    </lineage>
</organism>